<protein>
    <submittedName>
        <fullName evidence="4">Response regulator</fullName>
    </submittedName>
</protein>
<dbReference type="InterPro" id="IPR050595">
    <property type="entry name" value="Bact_response_regulator"/>
</dbReference>
<dbReference type="InterPro" id="IPR011006">
    <property type="entry name" value="CheY-like_superfamily"/>
</dbReference>
<reference evidence="4 5" key="1">
    <citation type="submission" date="2021-05" db="EMBL/GenBank/DDBJ databases">
        <title>A Polyphasic approach of four new species of the genus Ohtaekwangia: Ohtaekwangia histidinii sp. nov., Ohtaekwangia cretensis sp. nov., Ohtaekwangia indiensis sp. nov., Ohtaekwangia reichenbachii sp. nov. from diverse environment.</title>
        <authorList>
            <person name="Octaviana S."/>
        </authorList>
    </citation>
    <scope>NUCLEOTIDE SEQUENCE [LARGE SCALE GENOMIC DNA]</scope>
    <source>
        <strain evidence="4 5">PWU4</strain>
    </source>
</reference>
<feature type="modified residue" description="4-aspartylphosphate" evidence="2">
    <location>
        <position position="59"/>
    </location>
</feature>
<organism evidence="4 5">
    <name type="scientific">Chryseosolibacter histidini</name>
    <dbReference type="NCBI Taxonomy" id="2782349"/>
    <lineage>
        <taxon>Bacteria</taxon>
        <taxon>Pseudomonadati</taxon>
        <taxon>Bacteroidota</taxon>
        <taxon>Cytophagia</taxon>
        <taxon>Cytophagales</taxon>
        <taxon>Chryseotaleaceae</taxon>
        <taxon>Chryseosolibacter</taxon>
    </lineage>
</organism>
<dbReference type="InterPro" id="IPR001789">
    <property type="entry name" value="Sig_transdc_resp-reg_receiver"/>
</dbReference>
<evidence type="ECO:0000259" key="3">
    <source>
        <dbReference type="PROSITE" id="PS50110"/>
    </source>
</evidence>
<proteinExistence type="predicted"/>
<evidence type="ECO:0000313" key="5">
    <source>
        <dbReference type="Proteomes" id="UP001319200"/>
    </source>
</evidence>
<dbReference type="CDD" id="cd00156">
    <property type="entry name" value="REC"/>
    <property type="match status" value="1"/>
</dbReference>
<dbReference type="AlphaFoldDB" id="A0AAP2DNX2"/>
<dbReference type="RefSeq" id="WP_254163432.1">
    <property type="nucleotide sequence ID" value="NZ_JAHESF010000010.1"/>
</dbReference>
<dbReference type="SMART" id="SM00448">
    <property type="entry name" value="REC"/>
    <property type="match status" value="1"/>
</dbReference>
<name>A0AAP2DNX2_9BACT</name>
<comment type="caution">
    <text evidence="4">The sequence shown here is derived from an EMBL/GenBank/DDBJ whole genome shotgun (WGS) entry which is preliminary data.</text>
</comment>
<dbReference type="GO" id="GO:0000160">
    <property type="term" value="P:phosphorelay signal transduction system"/>
    <property type="evidence" value="ECO:0007669"/>
    <property type="project" value="InterPro"/>
</dbReference>
<dbReference type="SUPFAM" id="SSF52172">
    <property type="entry name" value="CheY-like"/>
    <property type="match status" value="1"/>
</dbReference>
<dbReference type="PANTHER" id="PTHR44591:SF23">
    <property type="entry name" value="CHEY SUBFAMILY"/>
    <property type="match status" value="1"/>
</dbReference>
<sequence>MENEKDVIKHNIVLVEDDSDACAILTTILTEQGYVVDSMPEGRMLLEPTGRLPDLYILDNSIPTIEGIALCKYLKLQPIAKQIPVLIMSADHGIMRKAYLAGAASFLPKPFDSEDLLQQVQALLCKHEPQLLPASGDH</sequence>
<accession>A0AAP2DNX2</accession>
<dbReference type="Pfam" id="PF00072">
    <property type="entry name" value="Response_reg"/>
    <property type="match status" value="1"/>
</dbReference>
<feature type="domain" description="Response regulatory" evidence="3">
    <location>
        <begin position="11"/>
        <end position="124"/>
    </location>
</feature>
<keyword evidence="1 2" id="KW-0597">Phosphoprotein</keyword>
<dbReference type="Proteomes" id="UP001319200">
    <property type="component" value="Unassembled WGS sequence"/>
</dbReference>
<dbReference type="PROSITE" id="PS50110">
    <property type="entry name" value="RESPONSE_REGULATORY"/>
    <property type="match status" value="1"/>
</dbReference>
<evidence type="ECO:0000256" key="1">
    <source>
        <dbReference type="ARBA" id="ARBA00022553"/>
    </source>
</evidence>
<dbReference type="EMBL" id="JAHESF010000010">
    <property type="protein sequence ID" value="MBT1697559.1"/>
    <property type="molecule type" value="Genomic_DNA"/>
</dbReference>
<gene>
    <name evidence="4" type="ORF">KK083_11775</name>
</gene>
<keyword evidence="5" id="KW-1185">Reference proteome</keyword>
<evidence type="ECO:0000313" key="4">
    <source>
        <dbReference type="EMBL" id="MBT1697559.1"/>
    </source>
</evidence>
<evidence type="ECO:0000256" key="2">
    <source>
        <dbReference type="PROSITE-ProRule" id="PRU00169"/>
    </source>
</evidence>
<dbReference type="PANTHER" id="PTHR44591">
    <property type="entry name" value="STRESS RESPONSE REGULATOR PROTEIN 1"/>
    <property type="match status" value="1"/>
</dbReference>
<dbReference type="Gene3D" id="3.40.50.2300">
    <property type="match status" value="1"/>
</dbReference>